<evidence type="ECO:0000313" key="2">
    <source>
        <dbReference type="EMBL" id="EDR15862.1"/>
    </source>
</evidence>
<dbReference type="InParanoid" id="B0CRP9"/>
<protein>
    <submittedName>
        <fullName evidence="2">Predicted protein</fullName>
    </submittedName>
</protein>
<organism evidence="3">
    <name type="scientific">Laccaria bicolor (strain S238N-H82 / ATCC MYA-4686)</name>
    <name type="common">Bicoloured deceiver</name>
    <name type="synonym">Laccaria laccata var. bicolor</name>
    <dbReference type="NCBI Taxonomy" id="486041"/>
    <lineage>
        <taxon>Eukaryota</taxon>
        <taxon>Fungi</taxon>
        <taxon>Dikarya</taxon>
        <taxon>Basidiomycota</taxon>
        <taxon>Agaricomycotina</taxon>
        <taxon>Agaricomycetes</taxon>
        <taxon>Agaricomycetidae</taxon>
        <taxon>Agaricales</taxon>
        <taxon>Agaricineae</taxon>
        <taxon>Hydnangiaceae</taxon>
        <taxon>Laccaria</taxon>
    </lineage>
</organism>
<dbReference type="HOGENOM" id="CLU_2904558_0_0_1"/>
<dbReference type="AlphaFoldDB" id="B0CRP9"/>
<dbReference type="KEGG" id="lbc:LACBIDRAFT_301243"/>
<accession>B0CRP9</accession>
<sequence>MGDHIFSVRLILVIKHGLKMSPLRQRPVKRRQRLSPKYRKDGRAAGKSGWTKTPFAPSIPCQ</sequence>
<name>B0CRP9_LACBS</name>
<dbReference type="EMBL" id="DS547091">
    <property type="protein sequence ID" value="EDR15862.1"/>
    <property type="molecule type" value="Genomic_DNA"/>
</dbReference>
<evidence type="ECO:0000256" key="1">
    <source>
        <dbReference type="SAM" id="MobiDB-lite"/>
    </source>
</evidence>
<proteinExistence type="predicted"/>
<dbReference type="Proteomes" id="UP000001194">
    <property type="component" value="Unassembled WGS sequence"/>
</dbReference>
<gene>
    <name evidence="2" type="ORF">LACBIDRAFT_301243</name>
</gene>
<feature type="compositionally biased region" description="Basic residues" evidence="1">
    <location>
        <begin position="26"/>
        <end position="37"/>
    </location>
</feature>
<dbReference type="GeneID" id="6069817"/>
<keyword evidence="3" id="KW-1185">Reference proteome</keyword>
<reference evidence="2 3" key="1">
    <citation type="journal article" date="2008" name="Nature">
        <title>The genome of Laccaria bicolor provides insights into mycorrhizal symbiosis.</title>
        <authorList>
            <person name="Martin F."/>
            <person name="Aerts A."/>
            <person name="Ahren D."/>
            <person name="Brun A."/>
            <person name="Danchin E.G.J."/>
            <person name="Duchaussoy F."/>
            <person name="Gibon J."/>
            <person name="Kohler A."/>
            <person name="Lindquist E."/>
            <person name="Pereda V."/>
            <person name="Salamov A."/>
            <person name="Shapiro H.J."/>
            <person name="Wuyts J."/>
            <person name="Blaudez D."/>
            <person name="Buee M."/>
            <person name="Brokstein P."/>
            <person name="Canbaeck B."/>
            <person name="Cohen D."/>
            <person name="Courty P.E."/>
            <person name="Coutinho P.M."/>
            <person name="Delaruelle C."/>
            <person name="Detter J.C."/>
            <person name="Deveau A."/>
            <person name="DiFazio S."/>
            <person name="Duplessis S."/>
            <person name="Fraissinet-Tachet L."/>
            <person name="Lucic E."/>
            <person name="Frey-Klett P."/>
            <person name="Fourrey C."/>
            <person name="Feussner I."/>
            <person name="Gay G."/>
            <person name="Grimwood J."/>
            <person name="Hoegger P.J."/>
            <person name="Jain P."/>
            <person name="Kilaru S."/>
            <person name="Labbe J."/>
            <person name="Lin Y.C."/>
            <person name="Legue V."/>
            <person name="Le Tacon F."/>
            <person name="Marmeisse R."/>
            <person name="Melayah D."/>
            <person name="Montanini B."/>
            <person name="Muratet M."/>
            <person name="Nehls U."/>
            <person name="Niculita-Hirzel H."/>
            <person name="Oudot-Le Secq M.P."/>
            <person name="Peter M."/>
            <person name="Quesneville H."/>
            <person name="Rajashekar B."/>
            <person name="Reich M."/>
            <person name="Rouhier N."/>
            <person name="Schmutz J."/>
            <person name="Yin T."/>
            <person name="Chalot M."/>
            <person name="Henrissat B."/>
            <person name="Kuees U."/>
            <person name="Lucas S."/>
            <person name="Van de Peer Y."/>
            <person name="Podila G.K."/>
            <person name="Polle A."/>
            <person name="Pukkila P.J."/>
            <person name="Richardson P.M."/>
            <person name="Rouze P."/>
            <person name="Sanders I.R."/>
            <person name="Stajich J.E."/>
            <person name="Tunlid A."/>
            <person name="Tuskan G."/>
            <person name="Grigoriev I.V."/>
        </authorList>
    </citation>
    <scope>NUCLEOTIDE SEQUENCE [LARGE SCALE GENOMIC DNA]</scope>
    <source>
        <strain evidence="3">S238N-H82 / ATCC MYA-4686</strain>
    </source>
</reference>
<feature type="region of interest" description="Disordered" evidence="1">
    <location>
        <begin position="24"/>
        <end position="62"/>
    </location>
</feature>
<dbReference type="RefSeq" id="XP_001874070.1">
    <property type="nucleotide sequence ID" value="XM_001874035.1"/>
</dbReference>
<evidence type="ECO:0000313" key="3">
    <source>
        <dbReference type="Proteomes" id="UP000001194"/>
    </source>
</evidence>